<evidence type="ECO:0000256" key="5">
    <source>
        <dbReference type="SAM" id="MobiDB-lite"/>
    </source>
</evidence>
<dbReference type="GO" id="GO:0003677">
    <property type="term" value="F:DNA binding"/>
    <property type="evidence" value="ECO:0007669"/>
    <property type="project" value="UniProtKB-KW"/>
</dbReference>
<feature type="region of interest" description="Disordered" evidence="5">
    <location>
        <begin position="68"/>
        <end position="104"/>
    </location>
</feature>
<keyword evidence="2" id="KW-0479">Metal-binding</keyword>
<dbReference type="PANTHER" id="PTHR46910:SF3">
    <property type="entry name" value="HALOTOLERANCE PROTEIN 9-RELATED"/>
    <property type="match status" value="1"/>
</dbReference>
<proteinExistence type="predicted"/>
<organism evidence="6 7">
    <name type="scientific">Sporothrix schenckii 1099-18</name>
    <dbReference type="NCBI Taxonomy" id="1397361"/>
    <lineage>
        <taxon>Eukaryota</taxon>
        <taxon>Fungi</taxon>
        <taxon>Dikarya</taxon>
        <taxon>Ascomycota</taxon>
        <taxon>Pezizomycotina</taxon>
        <taxon>Sordariomycetes</taxon>
        <taxon>Sordariomycetidae</taxon>
        <taxon>Ophiostomatales</taxon>
        <taxon>Ophiostomataceae</taxon>
        <taxon>Sporothrix</taxon>
    </lineage>
</organism>
<dbReference type="GO" id="GO:0005634">
    <property type="term" value="C:nucleus"/>
    <property type="evidence" value="ECO:0007669"/>
    <property type="project" value="UniProtKB-SubCell"/>
</dbReference>
<feature type="compositionally biased region" description="Basic residues" evidence="5">
    <location>
        <begin position="269"/>
        <end position="279"/>
    </location>
</feature>
<feature type="compositionally biased region" description="Low complexity" evidence="5">
    <location>
        <begin position="199"/>
        <end position="221"/>
    </location>
</feature>
<evidence type="ECO:0000256" key="4">
    <source>
        <dbReference type="ARBA" id="ARBA00023242"/>
    </source>
</evidence>
<feature type="compositionally biased region" description="Acidic residues" evidence="5">
    <location>
        <begin position="179"/>
        <end position="188"/>
    </location>
</feature>
<feature type="region of interest" description="Disordered" evidence="5">
    <location>
        <begin position="345"/>
        <end position="383"/>
    </location>
</feature>
<dbReference type="RefSeq" id="XP_016586263.1">
    <property type="nucleotide sequence ID" value="XM_016730756.1"/>
</dbReference>
<name>A0A0F2M1K0_SPOSC</name>
<gene>
    <name evidence="6" type="ORF">SPSK_03941</name>
</gene>
<feature type="compositionally biased region" description="Low complexity" evidence="5">
    <location>
        <begin position="837"/>
        <end position="847"/>
    </location>
</feature>
<accession>A0A0F2M1K0</accession>
<evidence type="ECO:0000313" key="6">
    <source>
        <dbReference type="EMBL" id="KJR83587.1"/>
    </source>
</evidence>
<feature type="region of interest" description="Disordered" evidence="5">
    <location>
        <begin position="823"/>
        <end position="854"/>
    </location>
</feature>
<dbReference type="KEGG" id="ssck:SPSK_03941"/>
<feature type="compositionally biased region" description="Low complexity" evidence="5">
    <location>
        <begin position="901"/>
        <end position="912"/>
    </location>
</feature>
<dbReference type="GO" id="GO:0003700">
    <property type="term" value="F:DNA-binding transcription factor activity"/>
    <property type="evidence" value="ECO:0007669"/>
    <property type="project" value="InterPro"/>
</dbReference>
<evidence type="ECO:0008006" key="8">
    <source>
        <dbReference type="Google" id="ProtNLM"/>
    </source>
</evidence>
<keyword evidence="3" id="KW-0238">DNA-binding</keyword>
<dbReference type="Proteomes" id="UP000033710">
    <property type="component" value="Unassembled WGS sequence"/>
</dbReference>
<keyword evidence="4" id="KW-0539">Nucleus</keyword>
<comment type="caution">
    <text evidence="6">The sequence shown here is derived from an EMBL/GenBank/DDBJ whole genome shotgun (WGS) entry which is preliminary data.</text>
</comment>
<dbReference type="GeneID" id="27666033"/>
<protein>
    <recommendedName>
        <fullName evidence="8">Transcription factor domain-containing protein</fullName>
    </recommendedName>
</protein>
<feature type="region of interest" description="Disordered" evidence="5">
    <location>
        <begin position="935"/>
        <end position="969"/>
    </location>
</feature>
<evidence type="ECO:0000256" key="1">
    <source>
        <dbReference type="ARBA" id="ARBA00004123"/>
    </source>
</evidence>
<feature type="region of interest" description="Disordered" evidence="5">
    <location>
        <begin position="164"/>
        <end position="288"/>
    </location>
</feature>
<dbReference type="VEuPathDB" id="FungiDB:SPSK_03941"/>
<dbReference type="OrthoDB" id="10031947at2759"/>
<feature type="compositionally biased region" description="Low complexity" evidence="5">
    <location>
        <begin position="957"/>
        <end position="969"/>
    </location>
</feature>
<evidence type="ECO:0000256" key="2">
    <source>
        <dbReference type="ARBA" id="ARBA00022723"/>
    </source>
</evidence>
<dbReference type="PANTHER" id="PTHR46910">
    <property type="entry name" value="TRANSCRIPTION FACTOR PDR1"/>
    <property type="match status" value="1"/>
</dbReference>
<dbReference type="GO" id="GO:0046872">
    <property type="term" value="F:metal ion binding"/>
    <property type="evidence" value="ECO:0007669"/>
    <property type="project" value="UniProtKB-KW"/>
</dbReference>
<comment type="subcellular location">
    <subcellularLocation>
        <location evidence="1">Nucleus</location>
    </subcellularLocation>
</comment>
<feature type="region of interest" description="Disordered" evidence="5">
    <location>
        <begin position="901"/>
        <end position="920"/>
    </location>
</feature>
<evidence type="ECO:0000313" key="7">
    <source>
        <dbReference type="Proteomes" id="UP000033710"/>
    </source>
</evidence>
<sequence length="1024" mass="109512">MASAVPSSTPVKWVASDHDGLPMKRKQVAQACESCRKRKVRLRYLSLLWLCFEPVADLTCRQKRCIHTQDADASSRPGTAAGGPGAGSTTGRKPGHPHVASADDEDATQVAANRLMELSSSRFISDLNPEGMFIQAATPALKPEGGTTYRDKNDLGVWLPPYAQRAQEDGGSGSGGENGEGDDEYGDDETGRTDPAGPNTLTGQGGSSTSNQNYSQSQNAGPRDDSARNLISQFGGMNGLASGVSANSNHIGPSSGPGVSTGTGNAGLHKQRRRSRIPNRRPNFGARSAVSDAALAYERAKYTFIKECLTIYPPDEDFAVLHRIYCEKVHPLLPVLKDIDLQRASTAPMSPSPAPGPSGAVPSASPTKSAPSTNSPRPGHPPQSAFTASIFPTVVKQIIALAAALTDGESAASHLRLEPNGPLLTPQEFHYRLTDAVWIILDADMIPHRFDYIRATILLSFFYQPTVEVDRNKPSLLCTQAVHHFQTIGAHLLGYRPEQPDDDVERVFCALWALDRVASVLYARPCMMHHIDNGKDPEECMVNQPPCFRLFMSVIFWLDRVIVLYRPRQPFVMIDIPVYEALILDAQAEKLPPMLLGTIEILYHTVCVLSCRQPLSAFSEVSDTATLNRDDRTYLPISIMNPRRSHSSDRIVWVTQTQPICLFPYVPYAVSIALSVQYKKMRYSRTPLFRTRARIGFKDIVALLRSMGDVFLNARVNAALGESIWRQMEKTASTLAREELEAAGGSGGITTTAAGASAAGGAMGPPPVPAAATSDGRVAKKATFNFPASTSAPASSAPSTITSGTVPAFVSSSVLSLAPATSLPMSGTVTAGDAPESTTSTTAAGTGVPSPATASGFGHNVFEFANGSGTNSTDGNTHMITALSSPTTTATTNTSAITNTTMSTNSTSTNTIQPHLPQGGTNEIVPTTTEAAGDTPVTGAGTTSAHLFPQQLPPPSLHQQQQQQQQQQHQLHQMDLSVLDSLDTDIDLFGNFDPSFDLGAIDTALEANLDMAIPQNWTPWNNLV</sequence>
<dbReference type="EMBL" id="AXCR01000010">
    <property type="protein sequence ID" value="KJR83587.1"/>
    <property type="molecule type" value="Genomic_DNA"/>
</dbReference>
<evidence type="ECO:0000256" key="3">
    <source>
        <dbReference type="ARBA" id="ARBA00023125"/>
    </source>
</evidence>
<dbReference type="CDD" id="cd12148">
    <property type="entry name" value="fungal_TF_MHR"/>
    <property type="match status" value="1"/>
</dbReference>
<reference evidence="6 7" key="1">
    <citation type="journal article" date="2014" name="BMC Genomics">
        <title>Comparative genomics of the major fungal agents of human and animal Sporotrichosis: Sporothrix schenckii and Sporothrix brasiliensis.</title>
        <authorList>
            <person name="Teixeira M.M."/>
            <person name="de Almeida L.G."/>
            <person name="Kubitschek-Barreira P."/>
            <person name="Alves F.L."/>
            <person name="Kioshima E.S."/>
            <person name="Abadio A.K."/>
            <person name="Fernandes L."/>
            <person name="Derengowski L.S."/>
            <person name="Ferreira K.S."/>
            <person name="Souza R.C."/>
            <person name="Ruiz J.C."/>
            <person name="de Andrade N.C."/>
            <person name="Paes H.C."/>
            <person name="Nicola A.M."/>
            <person name="Albuquerque P."/>
            <person name="Gerber A.L."/>
            <person name="Martins V.P."/>
            <person name="Peconick L.D."/>
            <person name="Neto A.V."/>
            <person name="Chaucanez C.B."/>
            <person name="Silva P.A."/>
            <person name="Cunha O.L."/>
            <person name="de Oliveira F.F."/>
            <person name="dos Santos T.C."/>
            <person name="Barros A.L."/>
            <person name="Soares M.A."/>
            <person name="de Oliveira L.M."/>
            <person name="Marini M.M."/>
            <person name="Villalobos-Duno H."/>
            <person name="Cunha M.M."/>
            <person name="de Hoog S."/>
            <person name="da Silveira J.F."/>
            <person name="Henrissat B."/>
            <person name="Nino-Vega G.A."/>
            <person name="Cisalpino P.S."/>
            <person name="Mora-Montes H.M."/>
            <person name="Almeida S.R."/>
            <person name="Stajich J.E."/>
            <person name="Lopes-Bezerra L.M."/>
            <person name="Vasconcelos A.T."/>
            <person name="Felipe M.S."/>
        </authorList>
    </citation>
    <scope>NUCLEOTIDE SEQUENCE [LARGE SCALE GENOMIC DNA]</scope>
    <source>
        <strain evidence="6 7">1099-18</strain>
    </source>
</reference>
<feature type="compositionally biased region" description="Low complexity" evidence="5">
    <location>
        <begin position="357"/>
        <end position="376"/>
    </location>
</feature>
<dbReference type="AlphaFoldDB" id="A0A0F2M1K0"/>
<reference evidence="6 7" key="2">
    <citation type="journal article" date="2015" name="Eukaryot. Cell">
        <title>Asexual propagation of a virulent clone complex in a human and feline outbreak of sporotrichosis.</title>
        <authorList>
            <person name="Teixeira Mde M."/>
            <person name="Rodrigues A.M."/>
            <person name="Tsui C.K."/>
            <person name="de Almeida L.G."/>
            <person name="Van Diepeningen A.D."/>
            <person name="van den Ende B.G."/>
            <person name="Fernandes G.F."/>
            <person name="Kano R."/>
            <person name="Hamelin R.C."/>
            <person name="Lopes-Bezerra L.M."/>
            <person name="Vasconcelos A.T."/>
            <person name="de Hoog S."/>
            <person name="de Camargo Z.P."/>
            <person name="Felipe M.S."/>
        </authorList>
    </citation>
    <scope>NUCLEOTIDE SEQUENCE [LARGE SCALE GENOMIC DNA]</scope>
    <source>
        <strain evidence="6 7">1099-18</strain>
    </source>
</reference>
<dbReference type="InterPro" id="IPR050987">
    <property type="entry name" value="AtrR-like"/>
</dbReference>